<dbReference type="InterPro" id="IPR012319">
    <property type="entry name" value="FPG_cat"/>
</dbReference>
<dbReference type="SUPFAM" id="SSF57716">
    <property type="entry name" value="Glucocorticoid receptor-like (DNA-binding domain)"/>
    <property type="match status" value="1"/>
</dbReference>
<evidence type="ECO:0000256" key="3">
    <source>
        <dbReference type="ARBA" id="ARBA00022723"/>
    </source>
</evidence>
<keyword evidence="10" id="KW-0456">Lyase</keyword>
<feature type="domain" description="Formamidopyrimidine-DNA glycosylase catalytic" evidence="15">
    <location>
        <begin position="2"/>
        <end position="72"/>
    </location>
</feature>
<feature type="domain" description="FPG-type" evidence="14">
    <location>
        <begin position="221"/>
        <end position="260"/>
    </location>
</feature>
<evidence type="ECO:0000256" key="6">
    <source>
        <dbReference type="ARBA" id="ARBA00022801"/>
    </source>
</evidence>
<dbReference type="SMART" id="SM01232">
    <property type="entry name" value="H2TH"/>
    <property type="match status" value="1"/>
</dbReference>
<evidence type="ECO:0000313" key="16">
    <source>
        <dbReference type="EMBL" id="MDI2098811.1"/>
    </source>
</evidence>
<gene>
    <name evidence="16" type="ORF">QF206_07510</name>
</gene>
<organism evidence="16 17">
    <name type="scientific">Ruicaihuangia caeni</name>
    <dbReference type="NCBI Taxonomy" id="3042517"/>
    <lineage>
        <taxon>Bacteria</taxon>
        <taxon>Bacillati</taxon>
        <taxon>Actinomycetota</taxon>
        <taxon>Actinomycetes</taxon>
        <taxon>Micrococcales</taxon>
        <taxon>Microbacteriaceae</taxon>
        <taxon>Ruicaihuangia</taxon>
    </lineage>
</organism>
<evidence type="ECO:0000256" key="4">
    <source>
        <dbReference type="ARBA" id="ARBA00022763"/>
    </source>
</evidence>
<dbReference type="PROSITE" id="PS51068">
    <property type="entry name" value="FPG_CAT"/>
    <property type="match status" value="1"/>
</dbReference>
<evidence type="ECO:0000256" key="2">
    <source>
        <dbReference type="ARBA" id="ARBA00012720"/>
    </source>
</evidence>
<comment type="similarity">
    <text evidence="1">Belongs to the FPG family.</text>
</comment>
<dbReference type="CDD" id="cd08971">
    <property type="entry name" value="AcNei2_N"/>
    <property type="match status" value="1"/>
</dbReference>
<keyword evidence="17" id="KW-1185">Reference proteome</keyword>
<keyword evidence="6" id="KW-0378">Hydrolase</keyword>
<dbReference type="PANTHER" id="PTHR42697:SF1">
    <property type="entry name" value="ENDONUCLEASE 8"/>
    <property type="match status" value="1"/>
</dbReference>
<dbReference type="AlphaFoldDB" id="A0AAW6T4Q1"/>
<keyword evidence="3" id="KW-0479">Metal-binding</keyword>
<dbReference type="Gene3D" id="1.10.8.50">
    <property type="match status" value="1"/>
</dbReference>
<keyword evidence="7" id="KW-0862">Zinc</keyword>
<dbReference type="PROSITE" id="PS51066">
    <property type="entry name" value="ZF_FPG_2"/>
    <property type="match status" value="1"/>
</dbReference>
<evidence type="ECO:0000313" key="17">
    <source>
        <dbReference type="Proteomes" id="UP001321506"/>
    </source>
</evidence>
<dbReference type="InterPro" id="IPR015886">
    <property type="entry name" value="H2TH_FPG"/>
</dbReference>
<keyword evidence="8" id="KW-0238">DNA-binding</keyword>
<dbReference type="GO" id="GO:0140078">
    <property type="term" value="F:class I DNA-(apurinic or apyrimidinic site) endonuclease activity"/>
    <property type="evidence" value="ECO:0007669"/>
    <property type="project" value="UniProtKB-EC"/>
</dbReference>
<comment type="caution">
    <text evidence="16">The sequence shown here is derived from an EMBL/GenBank/DDBJ whole genome shotgun (WGS) entry which is preliminary data.</text>
</comment>
<accession>A0AAW6T4Q1</accession>
<dbReference type="InterPro" id="IPR010979">
    <property type="entry name" value="Ribosomal_uS13-like_H2TH"/>
</dbReference>
<keyword evidence="11" id="KW-0511">Multifunctional enzyme</keyword>
<keyword evidence="9" id="KW-0234">DNA repair</keyword>
<keyword evidence="12" id="KW-0326">Glycosidase</keyword>
<dbReference type="Pfam" id="PF06831">
    <property type="entry name" value="H2TH"/>
    <property type="match status" value="1"/>
</dbReference>
<evidence type="ECO:0000256" key="7">
    <source>
        <dbReference type="ARBA" id="ARBA00022833"/>
    </source>
</evidence>
<dbReference type="PANTHER" id="PTHR42697">
    <property type="entry name" value="ENDONUCLEASE 8"/>
    <property type="match status" value="1"/>
</dbReference>
<evidence type="ECO:0000256" key="11">
    <source>
        <dbReference type="ARBA" id="ARBA00023268"/>
    </source>
</evidence>
<evidence type="ECO:0000256" key="13">
    <source>
        <dbReference type="PROSITE-ProRule" id="PRU00391"/>
    </source>
</evidence>
<evidence type="ECO:0000256" key="12">
    <source>
        <dbReference type="ARBA" id="ARBA00023295"/>
    </source>
</evidence>
<evidence type="ECO:0000256" key="8">
    <source>
        <dbReference type="ARBA" id="ARBA00023125"/>
    </source>
</evidence>
<dbReference type="SUPFAM" id="SSF46946">
    <property type="entry name" value="S13-like H2TH domain"/>
    <property type="match status" value="1"/>
</dbReference>
<dbReference type="GO" id="GO:0006284">
    <property type="term" value="P:base-excision repair"/>
    <property type="evidence" value="ECO:0007669"/>
    <property type="project" value="InterPro"/>
</dbReference>
<dbReference type="EMBL" id="JASATX010000003">
    <property type="protein sequence ID" value="MDI2098811.1"/>
    <property type="molecule type" value="Genomic_DNA"/>
</dbReference>
<dbReference type="Proteomes" id="UP001321506">
    <property type="component" value="Unassembled WGS sequence"/>
</dbReference>
<dbReference type="EC" id="4.2.99.18" evidence="2"/>
<evidence type="ECO:0000259" key="14">
    <source>
        <dbReference type="PROSITE" id="PS51066"/>
    </source>
</evidence>
<sequence>MPEGDNVFRTAKRQHAALAGKVLDATDFRVPTLATVDLSGQRLHEVTSYGKHLFHRIGDWNLHSHLRMEGAWVEVWPGERWPRQAYRARVVLRAASVAGVGFDLAEVSLMTDAEADALRDRLGPDLLGAWTDADVELALQRLEAYSDTPIFTAMLDQTVVAGAGNVYANELCFLLGVAPTRPAGEVDGRRALDLVHRMLVANRDRDARSTTGDLRRGKRTWVYGRAGQACRRCGTLLQGASLGARAGEERSVTWCPHCQR</sequence>
<evidence type="ECO:0000256" key="10">
    <source>
        <dbReference type="ARBA" id="ARBA00023239"/>
    </source>
</evidence>
<dbReference type="GO" id="GO:0003684">
    <property type="term" value="F:damaged DNA binding"/>
    <property type="evidence" value="ECO:0007669"/>
    <property type="project" value="InterPro"/>
</dbReference>
<dbReference type="Gene3D" id="3.20.190.10">
    <property type="entry name" value="MutM-like, N-terminal"/>
    <property type="match status" value="1"/>
</dbReference>
<dbReference type="SMART" id="SM00898">
    <property type="entry name" value="Fapy_DNA_glyco"/>
    <property type="match status" value="1"/>
</dbReference>
<name>A0AAW6T4Q1_9MICO</name>
<evidence type="ECO:0000256" key="1">
    <source>
        <dbReference type="ARBA" id="ARBA00009409"/>
    </source>
</evidence>
<reference evidence="16 17" key="1">
    <citation type="submission" date="2023-04" db="EMBL/GenBank/DDBJ databases">
        <title>Klugiella caeni sp. nov. isolated from the sludge of biochemical tank.</title>
        <authorList>
            <person name="Geng K."/>
        </authorList>
    </citation>
    <scope>NUCLEOTIDE SEQUENCE [LARGE SCALE GENOMIC DNA]</scope>
    <source>
        <strain evidence="16 17">YN-L-19</strain>
    </source>
</reference>
<keyword evidence="4" id="KW-0227">DNA damage</keyword>
<dbReference type="InterPro" id="IPR044090">
    <property type="entry name" value="Nei2_N"/>
</dbReference>
<evidence type="ECO:0000259" key="15">
    <source>
        <dbReference type="PROSITE" id="PS51068"/>
    </source>
</evidence>
<dbReference type="SUPFAM" id="SSF81624">
    <property type="entry name" value="N-terminal domain of MutM-like DNA repair proteins"/>
    <property type="match status" value="1"/>
</dbReference>
<dbReference type="InterPro" id="IPR000214">
    <property type="entry name" value="Znf_DNA_glyclase/AP_lyase"/>
</dbReference>
<dbReference type="Pfam" id="PF01149">
    <property type="entry name" value="Fapy_DNA_glyco"/>
    <property type="match status" value="1"/>
</dbReference>
<dbReference type="RefSeq" id="WP_281488606.1">
    <property type="nucleotide sequence ID" value="NZ_JASATX010000003.1"/>
</dbReference>
<evidence type="ECO:0000256" key="9">
    <source>
        <dbReference type="ARBA" id="ARBA00023204"/>
    </source>
</evidence>
<proteinExistence type="inferred from homology"/>
<keyword evidence="5 13" id="KW-0863">Zinc-finger</keyword>
<dbReference type="GO" id="GO:0000703">
    <property type="term" value="F:oxidized pyrimidine nucleobase lesion DNA N-glycosylase activity"/>
    <property type="evidence" value="ECO:0007669"/>
    <property type="project" value="TreeGrafter"/>
</dbReference>
<protein>
    <recommendedName>
        <fullName evidence="2">DNA-(apurinic or apyrimidinic site) lyase</fullName>
        <ecNumber evidence="2">4.2.99.18</ecNumber>
    </recommendedName>
</protein>
<dbReference type="InterPro" id="IPR035937">
    <property type="entry name" value="FPG_N"/>
</dbReference>
<dbReference type="GO" id="GO:0008270">
    <property type="term" value="F:zinc ion binding"/>
    <property type="evidence" value="ECO:0007669"/>
    <property type="project" value="UniProtKB-KW"/>
</dbReference>
<evidence type="ECO:0000256" key="5">
    <source>
        <dbReference type="ARBA" id="ARBA00022771"/>
    </source>
</evidence>